<dbReference type="EMBL" id="LZKJ01000197">
    <property type="protein sequence ID" value="OBI40616.1"/>
    <property type="molecule type" value="Genomic_DNA"/>
</dbReference>
<dbReference type="Proteomes" id="UP000093592">
    <property type="component" value="Unassembled WGS sequence"/>
</dbReference>
<dbReference type="GO" id="GO:0016740">
    <property type="term" value="F:transferase activity"/>
    <property type="evidence" value="ECO:0007669"/>
    <property type="project" value="UniProtKB-KW"/>
</dbReference>
<reference evidence="2" key="1">
    <citation type="submission" date="2016-06" db="EMBL/GenBank/DDBJ databases">
        <authorList>
            <person name="Sutton G."/>
            <person name="Brinkac L."/>
            <person name="Sanka R."/>
            <person name="Adams M."/>
            <person name="Lau E."/>
            <person name="Sam S."/>
            <person name="Sreng N."/>
            <person name="Him V."/>
            <person name="Kerleguer A."/>
            <person name="Cheng S."/>
        </authorList>
    </citation>
    <scope>NUCLEOTIDE SEQUENCE [LARGE SCALE GENOMIC DNA]</scope>
    <source>
        <strain evidence="2">E861</strain>
    </source>
</reference>
<dbReference type="SUPFAM" id="SSF56399">
    <property type="entry name" value="ADP-ribosylation"/>
    <property type="match status" value="1"/>
</dbReference>
<name>A0A1A2YUK4_9MYCO</name>
<sequence>MCRFSRPAGYTELHLGQGGRVNPDPAVLVHLCSADQWSAAQTRGGLHRPDGSGFIHLSTPGQVHLPANRLFSGRVDLVLLHIDPARLDAPVLWEPGVATDPESMLFPHLYGSLPVGAVFNVTDYRPGPDGTFPAAPESA</sequence>
<dbReference type="Gene3D" id="3.20.170.20">
    <property type="entry name" value="Protein of unknown function DUF952"/>
    <property type="match status" value="1"/>
</dbReference>
<protein>
    <submittedName>
        <fullName evidence="1">Glutathione S-transferase</fullName>
    </submittedName>
</protein>
<organism evidence="1 2">
    <name type="scientific">Mycobacterium kyorinense</name>
    <dbReference type="NCBI Taxonomy" id="487514"/>
    <lineage>
        <taxon>Bacteria</taxon>
        <taxon>Bacillati</taxon>
        <taxon>Actinomycetota</taxon>
        <taxon>Actinomycetes</taxon>
        <taxon>Mycobacteriales</taxon>
        <taxon>Mycobacteriaceae</taxon>
        <taxon>Mycobacterium</taxon>
    </lineage>
</organism>
<dbReference type="AlphaFoldDB" id="A0A1A2YUK4"/>
<dbReference type="PANTHER" id="PTHR34129:SF1">
    <property type="entry name" value="DUF952 DOMAIN-CONTAINING PROTEIN"/>
    <property type="match status" value="1"/>
</dbReference>
<dbReference type="PANTHER" id="PTHR34129">
    <property type="entry name" value="BLR1139 PROTEIN"/>
    <property type="match status" value="1"/>
</dbReference>
<evidence type="ECO:0000313" key="2">
    <source>
        <dbReference type="Proteomes" id="UP000093592"/>
    </source>
</evidence>
<proteinExistence type="predicted"/>
<dbReference type="InterPro" id="IPR009297">
    <property type="entry name" value="DUF952"/>
</dbReference>
<accession>A0A1A2YUK4</accession>
<dbReference type="Pfam" id="PF06108">
    <property type="entry name" value="DUF952"/>
    <property type="match status" value="1"/>
</dbReference>
<gene>
    <name evidence="1" type="ORF">A5707_08865</name>
</gene>
<comment type="caution">
    <text evidence="1">The sequence shown here is derived from an EMBL/GenBank/DDBJ whole genome shotgun (WGS) entry which is preliminary data.</text>
</comment>
<keyword evidence="1" id="KW-0808">Transferase</keyword>
<evidence type="ECO:0000313" key="1">
    <source>
        <dbReference type="EMBL" id="OBI40616.1"/>
    </source>
</evidence>